<organism evidence="1 2">
    <name type="scientific">Octadecabacter antarcticus 307</name>
    <dbReference type="NCBI Taxonomy" id="391626"/>
    <lineage>
        <taxon>Bacteria</taxon>
        <taxon>Pseudomonadati</taxon>
        <taxon>Pseudomonadota</taxon>
        <taxon>Alphaproteobacteria</taxon>
        <taxon>Rhodobacterales</taxon>
        <taxon>Roseobacteraceae</taxon>
        <taxon>Octadecabacter</taxon>
    </lineage>
</organism>
<protein>
    <submittedName>
        <fullName evidence="1">Uncharacterized protein</fullName>
    </submittedName>
</protein>
<name>M9RC80_9RHOB</name>
<dbReference type="Proteomes" id="UP000005307">
    <property type="component" value="Plasmid pOA307_63"/>
</dbReference>
<dbReference type="HOGENOM" id="CLU_1804237_0_0_5"/>
<geneLocation type="plasmid" evidence="1 2">
    <name>pOA307_63</name>
</geneLocation>
<gene>
    <name evidence="1" type="ORF">OAN307_63p00050</name>
</gene>
<keyword evidence="2" id="KW-1185">Reference proteome</keyword>
<dbReference type="AlphaFoldDB" id="M9RC80"/>
<dbReference type="EMBL" id="CP003741">
    <property type="protein sequence ID" value="AGI70224.1"/>
    <property type="molecule type" value="Genomic_DNA"/>
</dbReference>
<dbReference type="KEGG" id="oat:OAN307_63p00050"/>
<evidence type="ECO:0000313" key="1">
    <source>
        <dbReference type="EMBL" id="AGI70224.1"/>
    </source>
</evidence>
<evidence type="ECO:0000313" key="2">
    <source>
        <dbReference type="Proteomes" id="UP000005307"/>
    </source>
</evidence>
<proteinExistence type="predicted"/>
<keyword evidence="1" id="KW-0614">Plasmid</keyword>
<accession>M9RC80</accession>
<reference evidence="1 2" key="1">
    <citation type="journal article" date="2013" name="PLoS ONE">
        <title>Poles Apart: Arctic and Antarctic Octadecabacter strains Share High Genome Plasticity and a New Type of Xanthorhodopsin.</title>
        <authorList>
            <person name="Vollmers J."/>
            <person name="Voget S."/>
            <person name="Dietrich S."/>
            <person name="Gollnow K."/>
            <person name="Smits M."/>
            <person name="Meyer K."/>
            <person name="Brinkhoff T."/>
            <person name="Simon M."/>
            <person name="Daniel R."/>
        </authorList>
    </citation>
    <scope>NUCLEOTIDE SEQUENCE [LARGE SCALE GENOMIC DNA]</scope>
    <source>
        <strain evidence="1 2">307</strain>
        <plasmid evidence="1">pOA307_63</plasmid>
    </source>
</reference>
<sequence>MRSATHRRGSTSKPSVVSERLIIWTLHRPSTFSASRSLGPAYADLRLVAEGALSSAHGHVHQAAYGVLVLRHSDFGVIDHDWERQDQIFQILNLGLSDEGSILAACVHCGAYEDAAIGADGFCAASVTSQSSEVSCCCAAAHP</sequence>